<keyword evidence="5" id="KW-0032">Aminotransferase</keyword>
<evidence type="ECO:0000313" key="5">
    <source>
        <dbReference type="EMBL" id="NIJ16248.1"/>
    </source>
</evidence>
<keyword evidence="3 4" id="KW-0663">Pyridoxal phosphate</keyword>
<dbReference type="GO" id="GO:0008483">
    <property type="term" value="F:transaminase activity"/>
    <property type="evidence" value="ECO:0007669"/>
    <property type="project" value="UniProtKB-KW"/>
</dbReference>
<sequence>MNDDDRSLLERRKKVLGTGTPLFYDQPLHLVRGEGAWVFDAQGRRYLDVYNNVPHVGHCHPHVVEAASRQLAALNINTRYLHDNVVDYAERLTATTDYAQAGVFFTCTGTESNELALRIARHVTGGTGIIASSFNYHGNSAVLASICTAFPVPEAFPDFARLVQVPDPYRHRQGRTDADLANHYLDEARAAIASLQADGVKLAALLIDPSFANEGLPEYVPGYLAGLVDMVRAAGGIVIADEVQSGFGRTGAAMWAHQYHGIVPDIITTGKPMGNGFPIGSVISTYDVIDEFGRSANYFNTFGGNPVATAAGAAVLDVIENEGLIANAARVGAYVGERMNGLMARHEIIGNVRCRGMFFGLELVADRATKAPSPLAGKVVNAMKDKGVLLSRIGPFDNILKMRPSMVFTCEQADILLAALDETLEEVAR</sequence>
<comment type="caution">
    <text evidence="5">The sequence shown here is derived from an EMBL/GenBank/DDBJ whole genome shotgun (WGS) entry which is preliminary data.</text>
</comment>
<dbReference type="GO" id="GO:0030170">
    <property type="term" value="F:pyridoxal phosphate binding"/>
    <property type="evidence" value="ECO:0007669"/>
    <property type="project" value="InterPro"/>
</dbReference>
<evidence type="ECO:0000256" key="3">
    <source>
        <dbReference type="ARBA" id="ARBA00022898"/>
    </source>
</evidence>
<evidence type="ECO:0000313" key="6">
    <source>
        <dbReference type="Proteomes" id="UP000576821"/>
    </source>
</evidence>
<dbReference type="InterPro" id="IPR005814">
    <property type="entry name" value="Aminotrans_3"/>
</dbReference>
<evidence type="ECO:0000256" key="1">
    <source>
        <dbReference type="ARBA" id="ARBA00001933"/>
    </source>
</evidence>
<dbReference type="Gene3D" id="3.40.640.10">
    <property type="entry name" value="Type I PLP-dependent aspartate aminotransferase-like (Major domain)"/>
    <property type="match status" value="1"/>
</dbReference>
<evidence type="ECO:0000256" key="2">
    <source>
        <dbReference type="ARBA" id="ARBA00008954"/>
    </source>
</evidence>
<dbReference type="RefSeq" id="WP_167302913.1">
    <property type="nucleotide sequence ID" value="NZ_JAASQR010000002.1"/>
</dbReference>
<dbReference type="Proteomes" id="UP000576821">
    <property type="component" value="Unassembled WGS sequence"/>
</dbReference>
<dbReference type="PIRSF" id="PIRSF000521">
    <property type="entry name" value="Transaminase_4ab_Lys_Orn"/>
    <property type="match status" value="1"/>
</dbReference>
<reference evidence="5 6" key="1">
    <citation type="submission" date="2020-03" db="EMBL/GenBank/DDBJ databases">
        <title>Genomic Encyclopedia of Type Strains, Phase IV (KMG-IV): sequencing the most valuable type-strain genomes for metagenomic binning, comparative biology and taxonomic classification.</title>
        <authorList>
            <person name="Goeker M."/>
        </authorList>
    </citation>
    <scope>NUCLEOTIDE SEQUENCE [LARGE SCALE GENOMIC DNA]</scope>
    <source>
        <strain evidence="5 6">DSM 21299</strain>
    </source>
</reference>
<comment type="cofactor">
    <cofactor evidence="1">
        <name>pyridoxal 5'-phosphate</name>
        <dbReference type="ChEBI" id="CHEBI:597326"/>
    </cofactor>
</comment>
<dbReference type="AlphaFoldDB" id="A0A846M533"/>
<dbReference type="PANTHER" id="PTHR45688:SF13">
    <property type="entry name" value="ALANINE--GLYOXYLATE AMINOTRANSFERASE 2-LIKE"/>
    <property type="match status" value="1"/>
</dbReference>
<protein>
    <submittedName>
        <fullName evidence="5">4-aminobutyrate aminotransferase-like enzyme</fullName>
    </submittedName>
</protein>
<organism evidence="5 6">
    <name type="scientific">Sphingobium vermicomposti</name>
    <dbReference type="NCBI Taxonomy" id="529005"/>
    <lineage>
        <taxon>Bacteria</taxon>
        <taxon>Pseudomonadati</taxon>
        <taxon>Pseudomonadota</taxon>
        <taxon>Alphaproteobacteria</taxon>
        <taxon>Sphingomonadales</taxon>
        <taxon>Sphingomonadaceae</taxon>
        <taxon>Sphingobium</taxon>
    </lineage>
</organism>
<evidence type="ECO:0000256" key="4">
    <source>
        <dbReference type="RuleBase" id="RU003560"/>
    </source>
</evidence>
<dbReference type="InterPro" id="IPR015421">
    <property type="entry name" value="PyrdxlP-dep_Trfase_major"/>
</dbReference>
<dbReference type="InterPro" id="IPR015422">
    <property type="entry name" value="PyrdxlP-dep_Trfase_small"/>
</dbReference>
<dbReference type="InterPro" id="IPR049704">
    <property type="entry name" value="Aminotrans_3_PPA_site"/>
</dbReference>
<dbReference type="InterPro" id="IPR015424">
    <property type="entry name" value="PyrdxlP-dep_Trfase"/>
</dbReference>
<keyword evidence="6" id="KW-1185">Reference proteome</keyword>
<keyword evidence="5" id="KW-0808">Transferase</keyword>
<dbReference type="PANTHER" id="PTHR45688">
    <property type="match status" value="1"/>
</dbReference>
<name>A0A846M533_9SPHN</name>
<proteinExistence type="inferred from homology"/>
<dbReference type="SUPFAM" id="SSF53383">
    <property type="entry name" value="PLP-dependent transferases"/>
    <property type="match status" value="1"/>
</dbReference>
<comment type="similarity">
    <text evidence="2 4">Belongs to the class-III pyridoxal-phosphate-dependent aminotransferase family.</text>
</comment>
<dbReference type="Pfam" id="PF00202">
    <property type="entry name" value="Aminotran_3"/>
    <property type="match status" value="1"/>
</dbReference>
<gene>
    <name evidence="5" type="ORF">FHS54_001214</name>
</gene>
<dbReference type="PROSITE" id="PS00600">
    <property type="entry name" value="AA_TRANSFER_CLASS_3"/>
    <property type="match status" value="1"/>
</dbReference>
<dbReference type="Gene3D" id="3.90.1150.10">
    <property type="entry name" value="Aspartate Aminotransferase, domain 1"/>
    <property type="match status" value="1"/>
</dbReference>
<dbReference type="CDD" id="cd00610">
    <property type="entry name" value="OAT_like"/>
    <property type="match status" value="1"/>
</dbReference>
<accession>A0A846M533</accession>
<dbReference type="EMBL" id="JAASQR010000002">
    <property type="protein sequence ID" value="NIJ16248.1"/>
    <property type="molecule type" value="Genomic_DNA"/>
</dbReference>